<feature type="transmembrane region" description="Helical" evidence="1">
    <location>
        <begin position="20"/>
        <end position="41"/>
    </location>
</feature>
<dbReference type="PANTHER" id="PTHR44757">
    <property type="entry name" value="DIGUANYLATE CYCLASE DGCP"/>
    <property type="match status" value="1"/>
</dbReference>
<proteinExistence type="predicted"/>
<evidence type="ECO:0008006" key="6">
    <source>
        <dbReference type="Google" id="ProtNLM"/>
    </source>
</evidence>
<dbReference type="Gene3D" id="3.30.450.20">
    <property type="entry name" value="PAS domain"/>
    <property type="match status" value="5"/>
</dbReference>
<feature type="domain" description="PAC" evidence="2">
    <location>
        <begin position="535"/>
        <end position="586"/>
    </location>
</feature>
<accession>A0A2T4IIV3</accession>
<dbReference type="AlphaFoldDB" id="A0A2T4IIV3"/>
<dbReference type="InterPro" id="IPR052155">
    <property type="entry name" value="Biofilm_reg_signaling"/>
</dbReference>
<dbReference type="Pfam" id="PF00990">
    <property type="entry name" value="GGDEF"/>
    <property type="match status" value="1"/>
</dbReference>
<keyword evidence="1" id="KW-0812">Transmembrane</keyword>
<dbReference type="PANTHER" id="PTHR44757:SF2">
    <property type="entry name" value="BIOFILM ARCHITECTURE MAINTENANCE PROTEIN MBAA"/>
    <property type="match status" value="1"/>
</dbReference>
<dbReference type="EMBL" id="PZKC01000002">
    <property type="protein sequence ID" value="PTD97707.1"/>
    <property type="molecule type" value="Genomic_DNA"/>
</dbReference>
<dbReference type="CDD" id="cd12915">
    <property type="entry name" value="PDC2_DGC_like"/>
    <property type="match status" value="1"/>
</dbReference>
<dbReference type="CDD" id="cd00130">
    <property type="entry name" value="PAS"/>
    <property type="match status" value="2"/>
</dbReference>
<name>A0A2T4IIV3_9RHOO</name>
<dbReference type="InterPro" id="IPR043128">
    <property type="entry name" value="Rev_trsase/Diguanyl_cyclase"/>
</dbReference>
<dbReference type="OrthoDB" id="9813903at2"/>
<dbReference type="InterPro" id="IPR029787">
    <property type="entry name" value="Nucleotide_cyclase"/>
</dbReference>
<dbReference type="PROSITE" id="PS50887">
    <property type="entry name" value="GGDEF"/>
    <property type="match status" value="1"/>
</dbReference>
<feature type="domain" description="PAC" evidence="2">
    <location>
        <begin position="415"/>
        <end position="468"/>
    </location>
</feature>
<dbReference type="SUPFAM" id="SSF55073">
    <property type="entry name" value="Nucleotide cyclase"/>
    <property type="match status" value="1"/>
</dbReference>
<dbReference type="FunFam" id="3.30.70.270:FF:000001">
    <property type="entry name" value="Diguanylate cyclase domain protein"/>
    <property type="match status" value="1"/>
</dbReference>
<dbReference type="SUPFAM" id="SSF55785">
    <property type="entry name" value="PYP-like sensor domain (PAS domain)"/>
    <property type="match status" value="3"/>
</dbReference>
<evidence type="ECO:0000313" key="5">
    <source>
        <dbReference type="Proteomes" id="UP000241193"/>
    </source>
</evidence>
<dbReference type="InterPro" id="IPR001610">
    <property type="entry name" value="PAC"/>
</dbReference>
<dbReference type="InterPro" id="IPR035965">
    <property type="entry name" value="PAS-like_dom_sf"/>
</dbReference>
<comment type="caution">
    <text evidence="4">The sequence shown here is derived from an EMBL/GenBank/DDBJ whole genome shotgun (WGS) entry which is preliminary data.</text>
</comment>
<evidence type="ECO:0000259" key="2">
    <source>
        <dbReference type="PROSITE" id="PS50113"/>
    </source>
</evidence>
<dbReference type="NCBIfam" id="TIGR00254">
    <property type="entry name" value="GGDEF"/>
    <property type="match status" value="1"/>
</dbReference>
<evidence type="ECO:0000259" key="3">
    <source>
        <dbReference type="PROSITE" id="PS50887"/>
    </source>
</evidence>
<dbReference type="PROSITE" id="PS50113">
    <property type="entry name" value="PAC"/>
    <property type="match status" value="2"/>
</dbReference>
<dbReference type="InterPro" id="IPR000160">
    <property type="entry name" value="GGDEF_dom"/>
</dbReference>
<dbReference type="Proteomes" id="UP000241193">
    <property type="component" value="Unassembled WGS sequence"/>
</dbReference>
<dbReference type="SMART" id="SM00091">
    <property type="entry name" value="PAS"/>
    <property type="match status" value="3"/>
</dbReference>
<keyword evidence="1" id="KW-1133">Transmembrane helix</keyword>
<dbReference type="InterPro" id="IPR000014">
    <property type="entry name" value="PAS"/>
</dbReference>
<dbReference type="Pfam" id="PF13426">
    <property type="entry name" value="PAS_9"/>
    <property type="match status" value="1"/>
</dbReference>
<reference evidence="4 5" key="1">
    <citation type="submission" date="2018-03" db="EMBL/GenBank/DDBJ databases">
        <authorList>
            <person name="Keele B.F."/>
        </authorList>
    </citation>
    <scope>NUCLEOTIDE SEQUENCE [LARGE SCALE GENOMIC DNA]</scope>
    <source>
        <strain evidence="4 5">D20</strain>
    </source>
</reference>
<dbReference type="NCBIfam" id="TIGR00229">
    <property type="entry name" value="sensory_box"/>
    <property type="match status" value="3"/>
</dbReference>
<feature type="transmembrane region" description="Helical" evidence="1">
    <location>
        <begin position="309"/>
        <end position="328"/>
    </location>
</feature>
<organism evidence="4 5">
    <name type="scientific">Pseudothauera lacus</name>
    <dbReference type="NCBI Taxonomy" id="2136175"/>
    <lineage>
        <taxon>Bacteria</taxon>
        <taxon>Pseudomonadati</taxon>
        <taxon>Pseudomonadota</taxon>
        <taxon>Betaproteobacteria</taxon>
        <taxon>Rhodocyclales</taxon>
        <taxon>Zoogloeaceae</taxon>
        <taxon>Pseudothauera</taxon>
    </lineage>
</organism>
<dbReference type="GO" id="GO:0003824">
    <property type="term" value="F:catalytic activity"/>
    <property type="evidence" value="ECO:0007669"/>
    <property type="project" value="UniProtKB-ARBA"/>
</dbReference>
<feature type="domain" description="GGDEF" evidence="3">
    <location>
        <begin position="745"/>
        <end position="876"/>
    </location>
</feature>
<keyword evidence="5" id="KW-1185">Reference proteome</keyword>
<dbReference type="InterPro" id="IPR013655">
    <property type="entry name" value="PAS_fold_3"/>
</dbReference>
<dbReference type="RefSeq" id="WP_107492227.1">
    <property type="nucleotide sequence ID" value="NZ_PZKC01000002.1"/>
</dbReference>
<evidence type="ECO:0000256" key="1">
    <source>
        <dbReference type="SAM" id="Phobius"/>
    </source>
</evidence>
<evidence type="ECO:0000313" key="4">
    <source>
        <dbReference type="EMBL" id="PTD97707.1"/>
    </source>
</evidence>
<dbReference type="SMART" id="SM00267">
    <property type="entry name" value="GGDEF"/>
    <property type="match status" value="1"/>
</dbReference>
<dbReference type="CDD" id="cd12914">
    <property type="entry name" value="PDC1_DGC_like"/>
    <property type="match status" value="1"/>
</dbReference>
<dbReference type="Pfam" id="PF08448">
    <property type="entry name" value="PAS_4"/>
    <property type="match status" value="1"/>
</dbReference>
<reference evidence="4 5" key="2">
    <citation type="submission" date="2018-04" db="EMBL/GenBank/DDBJ databases">
        <title>Thauera lacus sp. nov., isolated from an saline lake in Inner Mongolia, China.</title>
        <authorList>
            <person name="Liang Q.-Y."/>
        </authorList>
    </citation>
    <scope>NUCLEOTIDE SEQUENCE [LARGE SCALE GENOMIC DNA]</scope>
    <source>
        <strain evidence="4 5">D20</strain>
    </source>
</reference>
<dbReference type="InterPro" id="IPR013656">
    <property type="entry name" value="PAS_4"/>
</dbReference>
<gene>
    <name evidence="4" type="ORF">C8261_03255</name>
</gene>
<keyword evidence="1" id="KW-0472">Membrane</keyword>
<sequence length="876" mass="96666">MPLAAPESHPAHSGSSTRKALLQVALAWVALLLGMALYWALLHQSQLGQLANAEAQTRLRAAQAAHALALQTGTQFHKLDYLARHLGEHWLEPDSHGFAHAIAVARTALPDGALVQVAIADRDGQIVYSNLATEPPANGAPMRISIADREHFRAHLDGAPPRLFISQPVFGRISQQWTVQFSRPLHDSGDFCGVIVLSMSAHYLSAALRDIFPGSGDVAFVVRDDGAYLARSHLLAQVLGSAVPPSRPFVVDPAARSGFYEARASIDETERHYAWHRVADYPVVVSLGLDRERALGPVRSALQDGRQQSLIGSALLLLAAGAITWLWLVQVRQAAVLSTTSERLDLALRGGNLGTWDWDCVTNACRFNQRWADMLAYRDAPPPNLETWVRHVHPDDFPRVRALLQAHIDGAVDQYEAEYRMQRCDGSQIWVLDRGRAMQRRPDGSVLRMVGTLLDVSARVAETQLRRALLDQSAAAIAVVSRDRKVLEVNQRAREIFLRPGEDAAALDMRRLHLSDAHYGTMLQHYRSLYANGSVRFEYPLVDVHGSQRWFDLHAVLRDPDSPASEIVWTLVDISEKHHAEAALATERLRLTALIERFPGGVLMEDASGVVAMANQRLCELLDLPDTPETLVGLDHRAFSARLGGDSRSTWLQLSADGKGAEKRRSVEIRHSNGRELEIDWLTIERNGTALGHVWLLRDITERKQHEAHLATLAATDALTGLPNRRSFMAGLDAVIADSHHHRGRSSALLMLDIDHFKRVNDTYGHAIGDFVLQHVAQVIRHELRHHDSAGRLGGEEFAILLRGVDADGALALAERLRTTLAQTPAISNAGAIRVTTSIGLAMLDGDNAARLLRHADEALYEAKGQGRNRVCVWPL</sequence>
<dbReference type="InterPro" id="IPR000700">
    <property type="entry name" value="PAS-assoc_C"/>
</dbReference>
<dbReference type="Gene3D" id="3.30.70.270">
    <property type="match status" value="1"/>
</dbReference>
<dbReference type="Pfam" id="PF08447">
    <property type="entry name" value="PAS_3"/>
    <property type="match status" value="1"/>
</dbReference>
<dbReference type="SMART" id="SM00086">
    <property type="entry name" value="PAC"/>
    <property type="match status" value="3"/>
</dbReference>
<dbReference type="CDD" id="cd01949">
    <property type="entry name" value="GGDEF"/>
    <property type="match status" value="1"/>
</dbReference>
<protein>
    <recommendedName>
        <fullName evidence="6">Diguanylate cyclase with PAS/PAC sensor</fullName>
    </recommendedName>
</protein>